<organism evidence="13 14">
    <name type="scientific">Anaeramoeba ignava</name>
    <name type="common">Anaerobic marine amoeba</name>
    <dbReference type="NCBI Taxonomy" id="1746090"/>
    <lineage>
        <taxon>Eukaryota</taxon>
        <taxon>Metamonada</taxon>
        <taxon>Anaeramoebidae</taxon>
        <taxon>Anaeramoeba</taxon>
    </lineage>
</organism>
<dbReference type="PANTHER" id="PTHR13448:SF0">
    <property type="entry name" value="TRANSMEMBRANE PROTEIN 214"/>
    <property type="match status" value="1"/>
</dbReference>
<evidence type="ECO:0000256" key="3">
    <source>
        <dbReference type="ARBA" id="ARBA00011720"/>
    </source>
</evidence>
<dbReference type="OMA" id="DWINHRP"/>
<feature type="compositionally biased region" description="Basic residues" evidence="11">
    <location>
        <begin position="20"/>
        <end position="33"/>
    </location>
</feature>
<name>A0A9Q0R5W3_ANAIG</name>
<evidence type="ECO:0000313" key="13">
    <source>
        <dbReference type="EMBL" id="KAJ5067586.1"/>
    </source>
</evidence>
<evidence type="ECO:0000256" key="4">
    <source>
        <dbReference type="ARBA" id="ARBA00022692"/>
    </source>
</evidence>
<evidence type="ECO:0000256" key="10">
    <source>
        <dbReference type="ARBA" id="ARBA00024938"/>
    </source>
</evidence>
<keyword evidence="5" id="KW-0053">Apoptosis</keyword>
<gene>
    <name evidence="13" type="ORF">M0811_02774</name>
</gene>
<dbReference type="AlphaFoldDB" id="A0A9Q0R5W3"/>
<evidence type="ECO:0000256" key="12">
    <source>
        <dbReference type="SAM" id="Phobius"/>
    </source>
</evidence>
<keyword evidence="14" id="KW-1185">Reference proteome</keyword>
<sequence length="520" mass="61282">MTTLRKDNSTHTISSGKKEKVQKKKSNLKRISSRKGSTVNTEKQGERTPRRVPKIYLEKAIEKIDTKRYENLLGELRSKPDKDLENLETLVNFFEDQFKNAKLSPQQEEKFQEIERKMDLPISLLNPTMVESLHLFMSRIPMNSVGNCLKILVERLVDLETSQNSSPNIRGFGIRMIIQIILRMKNLTFLKDAQFREFIMEKLTFKNTKIKKKSQYIKLMNELVWFLAQFIRTEGFWLLQTWLEFVTPIILNPDIPLESILNLCKLFEYLMDSGEFSEDQNFQEKISPPYLADFLLVMESLSDQIAFLEQNSIDAYDTLQTTYQEDVKMLLEAKKCLDNCLPEVEKLSLFSKKTSPHVYFKALLQTISLHQLKKSRIIDYLIEIIHQDPNGFKQWKQDYPSIIPQSNLLLEYILRNFSDLKEKLDSTLLLATIQKFILINTQILTCVFPQNDDLENTFDLQKIRLPEVKQSTLLCKKLKKQLLSKFRLPKKFNFWILSFFVGFILFAIIFWFTLKIFKKK</sequence>
<dbReference type="Pfam" id="PF10151">
    <property type="entry name" value="TMEM214"/>
    <property type="match status" value="1"/>
</dbReference>
<dbReference type="OrthoDB" id="10022292at2759"/>
<keyword evidence="4 12" id="KW-0812">Transmembrane</keyword>
<evidence type="ECO:0000256" key="1">
    <source>
        <dbReference type="ARBA" id="ARBA00004477"/>
    </source>
</evidence>
<reference evidence="13" key="1">
    <citation type="submission" date="2022-10" db="EMBL/GenBank/DDBJ databases">
        <title>Novel sulphate-reducing endosymbionts in the free-living metamonad Anaeramoeba.</title>
        <authorList>
            <person name="Jerlstrom-Hultqvist J."/>
            <person name="Cepicka I."/>
            <person name="Gallot-Lavallee L."/>
            <person name="Salas-Leiva D."/>
            <person name="Curtis B.A."/>
            <person name="Zahonova K."/>
            <person name="Pipaliya S."/>
            <person name="Dacks J."/>
            <person name="Roger A.J."/>
        </authorList>
    </citation>
    <scope>NUCLEOTIDE SEQUENCE</scope>
    <source>
        <strain evidence="13">BMAN</strain>
    </source>
</reference>
<accession>A0A9Q0R5W3</accession>
<comment type="function">
    <text evidence="10">Critical mediator, in cooperation with CASP4, of endoplasmic reticulum-stress induced apoptosis. Required or the activation of CASP4 following endoplasmic reticulum stress.</text>
</comment>
<evidence type="ECO:0000256" key="5">
    <source>
        <dbReference type="ARBA" id="ARBA00022703"/>
    </source>
</evidence>
<evidence type="ECO:0000313" key="14">
    <source>
        <dbReference type="Proteomes" id="UP001149090"/>
    </source>
</evidence>
<dbReference type="InterPro" id="IPR019308">
    <property type="entry name" value="TMEM214"/>
</dbReference>
<dbReference type="GO" id="GO:0005794">
    <property type="term" value="C:Golgi apparatus"/>
    <property type="evidence" value="ECO:0007669"/>
    <property type="project" value="TreeGrafter"/>
</dbReference>
<evidence type="ECO:0000256" key="7">
    <source>
        <dbReference type="ARBA" id="ARBA00022989"/>
    </source>
</evidence>
<proteinExistence type="inferred from homology"/>
<evidence type="ECO:0000256" key="6">
    <source>
        <dbReference type="ARBA" id="ARBA00022824"/>
    </source>
</evidence>
<keyword evidence="9" id="KW-0325">Glycoprotein</keyword>
<feature type="transmembrane region" description="Helical" evidence="12">
    <location>
        <begin position="492"/>
        <end position="514"/>
    </location>
</feature>
<comment type="subunit">
    <text evidence="3">Constitutively interacts with CASP4; required for the localization of procaspase 4 to the ER.</text>
</comment>
<comment type="subcellular location">
    <subcellularLocation>
        <location evidence="1">Endoplasmic reticulum membrane</location>
        <topology evidence="1">Multi-pass membrane protein</topology>
    </subcellularLocation>
</comment>
<comment type="similarity">
    <text evidence="2">Belongs to the TMEM214 family.</text>
</comment>
<evidence type="ECO:0000256" key="11">
    <source>
        <dbReference type="SAM" id="MobiDB-lite"/>
    </source>
</evidence>
<feature type="region of interest" description="Disordered" evidence="11">
    <location>
        <begin position="1"/>
        <end position="51"/>
    </location>
</feature>
<keyword evidence="7 12" id="KW-1133">Transmembrane helix</keyword>
<protein>
    <submittedName>
        <fullName evidence="13">Transmembrane protein</fullName>
    </submittedName>
</protein>
<comment type="caution">
    <text evidence="13">The sequence shown here is derived from an EMBL/GenBank/DDBJ whole genome shotgun (WGS) entry which is preliminary data.</text>
</comment>
<dbReference type="PANTHER" id="PTHR13448">
    <property type="entry name" value="TRANSMEMBRANE PROTEIN 214"/>
    <property type="match status" value="1"/>
</dbReference>
<evidence type="ECO:0000256" key="2">
    <source>
        <dbReference type="ARBA" id="ARBA00007984"/>
    </source>
</evidence>
<keyword evidence="8 12" id="KW-0472">Membrane</keyword>
<evidence type="ECO:0000256" key="9">
    <source>
        <dbReference type="ARBA" id="ARBA00023180"/>
    </source>
</evidence>
<keyword evidence="6" id="KW-0256">Endoplasmic reticulum</keyword>
<dbReference type="GO" id="GO:0005789">
    <property type="term" value="C:endoplasmic reticulum membrane"/>
    <property type="evidence" value="ECO:0007669"/>
    <property type="project" value="UniProtKB-SubCell"/>
</dbReference>
<dbReference type="Proteomes" id="UP001149090">
    <property type="component" value="Unassembled WGS sequence"/>
</dbReference>
<dbReference type="EMBL" id="JAPDFW010000125">
    <property type="protein sequence ID" value="KAJ5067586.1"/>
    <property type="molecule type" value="Genomic_DNA"/>
</dbReference>
<evidence type="ECO:0000256" key="8">
    <source>
        <dbReference type="ARBA" id="ARBA00023136"/>
    </source>
</evidence>